<gene>
    <name evidence="2" type="ORF">H920_03023</name>
</gene>
<evidence type="ECO:0000313" key="2">
    <source>
        <dbReference type="EMBL" id="KFO35567.1"/>
    </source>
</evidence>
<dbReference type="InterPro" id="IPR044598">
    <property type="entry name" value="ZCRB1"/>
</dbReference>
<protein>
    <submittedName>
        <fullName evidence="2">Zinc finger CCHC-type and RNA-binding motif-containing protein 1</fullName>
    </submittedName>
</protein>
<dbReference type="GO" id="GO:0003723">
    <property type="term" value="F:RNA binding"/>
    <property type="evidence" value="ECO:0007669"/>
    <property type="project" value="TreeGrafter"/>
</dbReference>
<feature type="region of interest" description="Disordered" evidence="1">
    <location>
        <begin position="1"/>
        <end position="117"/>
    </location>
</feature>
<dbReference type="Proteomes" id="UP000028990">
    <property type="component" value="Unassembled WGS sequence"/>
</dbReference>
<evidence type="ECO:0000256" key="1">
    <source>
        <dbReference type="SAM" id="MobiDB-lite"/>
    </source>
</evidence>
<reference evidence="2 3" key="1">
    <citation type="submission" date="2013-11" db="EMBL/GenBank/DDBJ databases">
        <title>The Damaraland mole rat (Fukomys damarensis) genome and evolution of African mole rats.</title>
        <authorList>
            <person name="Gladyshev V.N."/>
            <person name="Fang X."/>
        </authorList>
    </citation>
    <scope>NUCLEOTIDE SEQUENCE [LARGE SCALE GENOMIC DNA]</scope>
    <source>
        <tissue evidence="2">Liver</tissue>
    </source>
</reference>
<feature type="compositionally biased region" description="Polar residues" evidence="1">
    <location>
        <begin position="1"/>
        <end position="10"/>
    </location>
</feature>
<proteinExistence type="predicted"/>
<feature type="compositionally biased region" description="Basic residues" evidence="1">
    <location>
        <begin position="35"/>
        <end position="44"/>
    </location>
</feature>
<accession>A0A091DWV5</accession>
<dbReference type="GO" id="GO:0005689">
    <property type="term" value="C:U12-type spliceosomal complex"/>
    <property type="evidence" value="ECO:0007669"/>
    <property type="project" value="InterPro"/>
</dbReference>
<organism evidence="2 3">
    <name type="scientific">Fukomys damarensis</name>
    <name type="common">Damaraland mole rat</name>
    <name type="synonym">Cryptomys damarensis</name>
    <dbReference type="NCBI Taxonomy" id="885580"/>
    <lineage>
        <taxon>Eukaryota</taxon>
        <taxon>Metazoa</taxon>
        <taxon>Chordata</taxon>
        <taxon>Craniata</taxon>
        <taxon>Vertebrata</taxon>
        <taxon>Euteleostomi</taxon>
        <taxon>Mammalia</taxon>
        <taxon>Eutheria</taxon>
        <taxon>Euarchontoglires</taxon>
        <taxon>Glires</taxon>
        <taxon>Rodentia</taxon>
        <taxon>Hystricomorpha</taxon>
        <taxon>Bathyergidae</taxon>
        <taxon>Fukomys</taxon>
    </lineage>
</organism>
<feature type="compositionally biased region" description="Polar residues" evidence="1">
    <location>
        <begin position="92"/>
        <end position="109"/>
    </location>
</feature>
<dbReference type="AlphaFoldDB" id="A0A091DWV5"/>
<feature type="compositionally biased region" description="Acidic residues" evidence="1">
    <location>
        <begin position="49"/>
        <end position="64"/>
    </location>
</feature>
<dbReference type="PANTHER" id="PTHR46259:SF1">
    <property type="entry name" value="ZINC FINGER CCHC-TYPE AND RNA-BINDING MOTIF-CONTAINING PROTEIN 1"/>
    <property type="match status" value="1"/>
</dbReference>
<dbReference type="GO" id="GO:0000398">
    <property type="term" value="P:mRNA splicing, via spliceosome"/>
    <property type="evidence" value="ECO:0007669"/>
    <property type="project" value="InterPro"/>
</dbReference>
<keyword evidence="3" id="KW-1185">Reference proteome</keyword>
<evidence type="ECO:0000313" key="3">
    <source>
        <dbReference type="Proteomes" id="UP000028990"/>
    </source>
</evidence>
<dbReference type="PANTHER" id="PTHR46259">
    <property type="entry name" value="ZINC FINGER CCHC-TYPE AND RNA-BINDING MOTIF-CONTAINING PROTEIN 1"/>
    <property type="match status" value="1"/>
</dbReference>
<name>A0A091DWV5_FUKDA</name>
<dbReference type="EMBL" id="KN121743">
    <property type="protein sequence ID" value="KFO35567.1"/>
    <property type="molecule type" value="Genomic_DNA"/>
</dbReference>
<sequence>MGELLNSSKGETTESRHLSYTCPKNMLGECEPPKKKEKKTKKKIAKSEEIEDIAESEYEGEDPTLDSVSQAIVSQEAKTEEQNKRKPREGGPSTSGDSQRQRMKSSTPFSDEEGFSD</sequence>